<dbReference type="AlphaFoldDB" id="A0A9P7DEW3"/>
<reference evidence="1" key="1">
    <citation type="journal article" date="2020" name="New Phytol.">
        <title>Comparative genomics reveals dynamic genome evolution in host specialist ectomycorrhizal fungi.</title>
        <authorList>
            <person name="Lofgren L.A."/>
            <person name="Nguyen N.H."/>
            <person name="Vilgalys R."/>
            <person name="Ruytinx J."/>
            <person name="Liao H.L."/>
            <person name="Branco S."/>
            <person name="Kuo A."/>
            <person name="LaButti K."/>
            <person name="Lipzen A."/>
            <person name="Andreopoulos W."/>
            <person name="Pangilinan J."/>
            <person name="Riley R."/>
            <person name="Hundley H."/>
            <person name="Na H."/>
            <person name="Barry K."/>
            <person name="Grigoriev I.V."/>
            <person name="Stajich J.E."/>
            <person name="Kennedy P.G."/>
        </authorList>
    </citation>
    <scope>NUCLEOTIDE SEQUENCE</scope>
    <source>
        <strain evidence="1">S12</strain>
    </source>
</reference>
<dbReference type="GeneID" id="64605259"/>
<dbReference type="RefSeq" id="XP_041157070.1">
    <property type="nucleotide sequence ID" value="XM_041311495.1"/>
</dbReference>
<evidence type="ECO:0000313" key="1">
    <source>
        <dbReference type="EMBL" id="KAG1790085.1"/>
    </source>
</evidence>
<protein>
    <submittedName>
        <fullName evidence="1">Uncharacterized protein</fullName>
    </submittedName>
</protein>
<gene>
    <name evidence="1" type="ORF">HD556DRAFT_747917</name>
</gene>
<dbReference type="OrthoDB" id="10491435at2759"/>
<dbReference type="EMBL" id="JABBWE010000053">
    <property type="protein sequence ID" value="KAG1790085.1"/>
    <property type="molecule type" value="Genomic_DNA"/>
</dbReference>
<name>A0A9P7DEW3_9AGAM</name>
<sequence length="166" mass="18042">MSHTPASIGQSRFRLPKALPLLPQPASSTALMTYHASSPTSPGGHQYLSKPCGNQMKRYLTSMRTLAMKLALLFASHVKPIVCHTEQPASKRPPIPVPITHPFAILNTARAAGFLSPTIVRPYSDLTHTLENLDAKPKPAALKSLFFTQHFEPAQLRVFDSCAGGC</sequence>
<evidence type="ECO:0000313" key="2">
    <source>
        <dbReference type="Proteomes" id="UP000719766"/>
    </source>
</evidence>
<comment type="caution">
    <text evidence="1">The sequence shown here is derived from an EMBL/GenBank/DDBJ whole genome shotgun (WGS) entry which is preliminary data.</text>
</comment>
<accession>A0A9P7DEW3</accession>
<organism evidence="1 2">
    <name type="scientific">Suillus plorans</name>
    <dbReference type="NCBI Taxonomy" id="116603"/>
    <lineage>
        <taxon>Eukaryota</taxon>
        <taxon>Fungi</taxon>
        <taxon>Dikarya</taxon>
        <taxon>Basidiomycota</taxon>
        <taxon>Agaricomycotina</taxon>
        <taxon>Agaricomycetes</taxon>
        <taxon>Agaricomycetidae</taxon>
        <taxon>Boletales</taxon>
        <taxon>Suillineae</taxon>
        <taxon>Suillaceae</taxon>
        <taxon>Suillus</taxon>
    </lineage>
</organism>
<dbReference type="Proteomes" id="UP000719766">
    <property type="component" value="Unassembled WGS sequence"/>
</dbReference>
<proteinExistence type="predicted"/>
<keyword evidence="2" id="KW-1185">Reference proteome</keyword>